<dbReference type="PROSITE" id="PS51257">
    <property type="entry name" value="PROKAR_LIPOPROTEIN"/>
    <property type="match status" value="1"/>
</dbReference>
<feature type="chain" id="PRO_5024946238" description="Lipoprotein" evidence="3">
    <location>
        <begin position="19"/>
        <end position="132"/>
    </location>
</feature>
<dbReference type="KEGG" id="teq:TEQUI_1229"/>
<dbReference type="Proteomes" id="UP000007472">
    <property type="component" value="Chromosome"/>
</dbReference>
<dbReference type="Pfam" id="PF03524">
    <property type="entry name" value="CagX"/>
    <property type="match status" value="1"/>
</dbReference>
<dbReference type="EMBL" id="CP002456">
    <property type="protein sequence ID" value="ADU92149.1"/>
    <property type="molecule type" value="Genomic_DNA"/>
</dbReference>
<comment type="similarity">
    <text evidence="1">Belongs to the TrbG/VirB9 family.</text>
</comment>
<dbReference type="InterPro" id="IPR010258">
    <property type="entry name" value="Conjugal_tfr_TrbG/VirB9/CagX"/>
</dbReference>
<dbReference type="Gene3D" id="2.60.40.2500">
    <property type="match status" value="1"/>
</dbReference>
<accession>A0A654KIF3</accession>
<dbReference type="AlphaFoldDB" id="A0A654KIF3"/>
<reference evidence="4 5" key="1">
    <citation type="journal article" date="2011" name="J. Bacteriol.">
        <title>Genome sequence of Taylorella equigenitalis MCE9, the causative agent of contagious equine metritis.</title>
        <authorList>
            <person name="Hebert L."/>
            <person name="Moumen B."/>
            <person name="Duquesne F."/>
            <person name="Breuil M.F."/>
            <person name="Laugier C."/>
            <person name="Batto J.M."/>
            <person name="Renault P."/>
            <person name="Petry S."/>
        </authorList>
    </citation>
    <scope>NUCLEOTIDE SEQUENCE [LARGE SCALE GENOMIC DNA]</scope>
    <source>
        <strain evidence="4 5">MCE9</strain>
    </source>
</reference>
<name>A0A654KIF3_TAYEM</name>
<feature type="signal peptide" evidence="3">
    <location>
        <begin position="1"/>
        <end position="18"/>
    </location>
</feature>
<evidence type="ECO:0000313" key="5">
    <source>
        <dbReference type="Proteomes" id="UP000007472"/>
    </source>
</evidence>
<proteinExistence type="inferred from homology"/>
<sequence>MGLIKFALICLTSSLFVACGSQPGWLMKKRFFPGWQHSPRYVNNYDFNWHTKGSQKALPVQVFSTDNEVWMEFPDLNVIDGLPIIFSLDPFTGKEKIMKVHQNPPYLVIKGQHSQIKIRYRNNEAVVWRELK</sequence>
<evidence type="ECO:0000256" key="2">
    <source>
        <dbReference type="ARBA" id="ARBA00022729"/>
    </source>
</evidence>
<evidence type="ECO:0008006" key="6">
    <source>
        <dbReference type="Google" id="ProtNLM"/>
    </source>
</evidence>
<evidence type="ECO:0000256" key="3">
    <source>
        <dbReference type="SAM" id="SignalP"/>
    </source>
</evidence>
<gene>
    <name evidence="4" type="ordered locus">TEQUI_1229</name>
</gene>
<dbReference type="InterPro" id="IPR033645">
    <property type="entry name" value="VirB9/CagX/TrbG_C"/>
</dbReference>
<evidence type="ECO:0000256" key="1">
    <source>
        <dbReference type="ARBA" id="ARBA00006135"/>
    </source>
</evidence>
<keyword evidence="2 3" id="KW-0732">Signal</keyword>
<evidence type="ECO:0000313" key="4">
    <source>
        <dbReference type="EMBL" id="ADU92149.1"/>
    </source>
</evidence>
<dbReference type="InterPro" id="IPR038161">
    <property type="entry name" value="VirB9/CagX/TrbG_C_sf"/>
</dbReference>
<organism evidence="4 5">
    <name type="scientific">Taylorella equigenitalis (strain MCE9)</name>
    <dbReference type="NCBI Taxonomy" id="937774"/>
    <lineage>
        <taxon>Bacteria</taxon>
        <taxon>Pseudomonadati</taxon>
        <taxon>Pseudomonadota</taxon>
        <taxon>Betaproteobacteria</taxon>
        <taxon>Burkholderiales</taxon>
        <taxon>Alcaligenaceae</taxon>
        <taxon>Taylorella</taxon>
    </lineage>
</organism>
<protein>
    <recommendedName>
        <fullName evidence="6">Lipoprotein</fullName>
    </recommendedName>
</protein>
<dbReference type="CDD" id="cd06911">
    <property type="entry name" value="VirB9_CagX_TrbG"/>
    <property type="match status" value="1"/>
</dbReference>